<sequence>MSFLHCGCSKGRVSESDGPRPYDRSTYTALPNDRAETPVKTDGMSSSESNSIAGLEFEPAAACYELYTTIGKGHNEAANINLAKHLTSGQLVAIKRICLETPGLDYNTLQNEIVLCQTLHHSKIIPHYCNFMYCQELWTVMPLMAFGSCRDLIHAYFSTGLSEQTIAYILRDILQALEYLHNRGIIHRSVKAAHILIGANGKVCLSGLQYAYSMIQGGKRYKTVHSYPDNAIQCLQWFSPEILKQNLAGYDTKSDIYSIGITACELGNGQTPFSDMPATQMLLEKLNGTKPILADSTTVADFIVEDDINGQTVNEETKAETAIFQRTFSQHFHNFVALCLEKDPNLRPTATALLGHPFLKNLRKKTTDVLPGLLHPVTPLTDASRLPKDNSVTEQLTDQMSSVTMEDDWLF</sequence>
<protein>
    <recommendedName>
        <fullName evidence="3">Protein kinase domain-containing protein</fullName>
    </recommendedName>
</protein>
<reference evidence="4 5" key="1">
    <citation type="submission" date="2024-01" db="EMBL/GenBank/DDBJ databases">
        <title>The genome of the rayed Mediterranean limpet Patella caerulea (Linnaeus, 1758).</title>
        <authorList>
            <person name="Anh-Thu Weber A."/>
            <person name="Halstead-Nussloch G."/>
        </authorList>
    </citation>
    <scope>NUCLEOTIDE SEQUENCE [LARGE SCALE GENOMIC DNA]</scope>
    <source>
        <strain evidence="4">AATW-2023a</strain>
        <tissue evidence="4">Whole specimen</tissue>
    </source>
</reference>
<accession>A0AAN8Q0H5</accession>
<organism evidence="4 5">
    <name type="scientific">Patella caerulea</name>
    <name type="common">Rayed Mediterranean limpet</name>
    <dbReference type="NCBI Taxonomy" id="87958"/>
    <lineage>
        <taxon>Eukaryota</taxon>
        <taxon>Metazoa</taxon>
        <taxon>Spiralia</taxon>
        <taxon>Lophotrochozoa</taxon>
        <taxon>Mollusca</taxon>
        <taxon>Gastropoda</taxon>
        <taxon>Patellogastropoda</taxon>
        <taxon>Patelloidea</taxon>
        <taxon>Patellidae</taxon>
        <taxon>Patella</taxon>
    </lineage>
</organism>
<dbReference type="EMBL" id="JAZGQO010000007">
    <property type="protein sequence ID" value="KAK6183086.1"/>
    <property type="molecule type" value="Genomic_DNA"/>
</dbReference>
<gene>
    <name evidence="4" type="ORF">SNE40_010632</name>
</gene>
<proteinExistence type="inferred from homology"/>
<evidence type="ECO:0000313" key="4">
    <source>
        <dbReference type="EMBL" id="KAK6183086.1"/>
    </source>
</evidence>
<keyword evidence="5" id="KW-1185">Reference proteome</keyword>
<dbReference type="InterPro" id="IPR000719">
    <property type="entry name" value="Prot_kinase_dom"/>
</dbReference>
<evidence type="ECO:0000256" key="1">
    <source>
        <dbReference type="ARBA" id="ARBA00008874"/>
    </source>
</evidence>
<dbReference type="GO" id="GO:0005524">
    <property type="term" value="F:ATP binding"/>
    <property type="evidence" value="ECO:0007669"/>
    <property type="project" value="InterPro"/>
</dbReference>
<name>A0AAN8Q0H5_PATCE</name>
<dbReference type="SUPFAM" id="SSF56112">
    <property type="entry name" value="Protein kinase-like (PK-like)"/>
    <property type="match status" value="1"/>
</dbReference>
<comment type="similarity">
    <text evidence="1">Belongs to the protein kinase superfamily. STE Ser/Thr protein kinase family. STE20 subfamily.</text>
</comment>
<dbReference type="PROSITE" id="PS50011">
    <property type="entry name" value="PROTEIN_KINASE_DOM"/>
    <property type="match status" value="1"/>
</dbReference>
<feature type="region of interest" description="Disordered" evidence="2">
    <location>
        <begin position="1"/>
        <end position="47"/>
    </location>
</feature>
<dbReference type="GO" id="GO:0004672">
    <property type="term" value="F:protein kinase activity"/>
    <property type="evidence" value="ECO:0007669"/>
    <property type="project" value="InterPro"/>
</dbReference>
<feature type="compositionally biased region" description="Basic and acidic residues" evidence="2">
    <location>
        <begin position="12"/>
        <end position="23"/>
    </location>
</feature>
<dbReference type="Gene3D" id="1.10.510.10">
    <property type="entry name" value="Transferase(Phosphotransferase) domain 1"/>
    <property type="match status" value="1"/>
</dbReference>
<dbReference type="GO" id="GO:0006611">
    <property type="term" value="P:protein export from nucleus"/>
    <property type="evidence" value="ECO:0007669"/>
    <property type="project" value="TreeGrafter"/>
</dbReference>
<comment type="caution">
    <text evidence="4">The sequence shown here is derived from an EMBL/GenBank/DDBJ whole genome shotgun (WGS) entry which is preliminary data.</text>
</comment>
<dbReference type="PANTHER" id="PTHR48014:SF21">
    <property type="entry name" value="SERINE_THREONINE-PROTEIN KINASE FRAY2"/>
    <property type="match status" value="1"/>
</dbReference>
<evidence type="ECO:0000259" key="3">
    <source>
        <dbReference type="PROSITE" id="PS50011"/>
    </source>
</evidence>
<dbReference type="GO" id="GO:1902554">
    <property type="term" value="C:serine/threonine protein kinase complex"/>
    <property type="evidence" value="ECO:0007669"/>
    <property type="project" value="TreeGrafter"/>
</dbReference>
<dbReference type="Proteomes" id="UP001347796">
    <property type="component" value="Unassembled WGS sequence"/>
</dbReference>
<dbReference type="InterPro" id="IPR011009">
    <property type="entry name" value="Kinase-like_dom_sf"/>
</dbReference>
<dbReference type="PANTHER" id="PTHR48014">
    <property type="entry name" value="SERINE/THREONINE-PROTEIN KINASE FRAY2"/>
    <property type="match status" value="1"/>
</dbReference>
<dbReference type="Pfam" id="PF00069">
    <property type="entry name" value="Pkinase"/>
    <property type="match status" value="1"/>
</dbReference>
<dbReference type="AlphaFoldDB" id="A0AAN8Q0H5"/>
<evidence type="ECO:0000256" key="2">
    <source>
        <dbReference type="SAM" id="MobiDB-lite"/>
    </source>
</evidence>
<dbReference type="InterPro" id="IPR047173">
    <property type="entry name" value="STRAD_A/B-like"/>
</dbReference>
<dbReference type="GO" id="GO:0043539">
    <property type="term" value="F:protein serine/threonine kinase activator activity"/>
    <property type="evidence" value="ECO:0007669"/>
    <property type="project" value="InterPro"/>
</dbReference>
<evidence type="ECO:0000313" key="5">
    <source>
        <dbReference type="Proteomes" id="UP001347796"/>
    </source>
</evidence>
<feature type="domain" description="Protein kinase" evidence="3">
    <location>
        <begin position="64"/>
        <end position="359"/>
    </location>
</feature>
<dbReference type="Gene3D" id="3.30.200.20">
    <property type="entry name" value="Phosphorylase Kinase, domain 1"/>
    <property type="match status" value="1"/>
</dbReference>